<dbReference type="GO" id="GO:0070525">
    <property type="term" value="P:tRNA threonylcarbamoyladenosine metabolic process"/>
    <property type="evidence" value="ECO:0007669"/>
    <property type="project" value="TreeGrafter"/>
</dbReference>
<evidence type="ECO:0000313" key="13">
    <source>
        <dbReference type="Proteomes" id="UP000792457"/>
    </source>
</evidence>
<dbReference type="GO" id="GO:0005524">
    <property type="term" value="F:ATP binding"/>
    <property type="evidence" value="ECO:0007669"/>
    <property type="project" value="UniProtKB-KW"/>
</dbReference>
<dbReference type="GO" id="GO:0008033">
    <property type="term" value="P:tRNA processing"/>
    <property type="evidence" value="ECO:0007669"/>
    <property type="project" value="UniProtKB-KW"/>
</dbReference>
<keyword evidence="7" id="KW-0418">Kinase</keyword>
<keyword evidence="3" id="KW-0723">Serine/threonine-protein kinase</keyword>
<keyword evidence="4" id="KW-0808">Transferase</keyword>
<dbReference type="AlphaFoldDB" id="A0A8K0KGX0"/>
<evidence type="ECO:0000256" key="8">
    <source>
        <dbReference type="ARBA" id="ARBA00022840"/>
    </source>
</evidence>
<dbReference type="SUPFAM" id="SSF56112">
    <property type="entry name" value="Protein kinase-like (PK-like)"/>
    <property type="match status" value="1"/>
</dbReference>
<name>A0A8K0KGX0_LADFU</name>
<proteinExistence type="inferred from homology"/>
<dbReference type="InterPro" id="IPR000719">
    <property type="entry name" value="Prot_kinase_dom"/>
</dbReference>
<evidence type="ECO:0000256" key="5">
    <source>
        <dbReference type="ARBA" id="ARBA00022694"/>
    </source>
</evidence>
<evidence type="ECO:0000313" key="12">
    <source>
        <dbReference type="EMBL" id="KAG8234297.1"/>
    </source>
</evidence>
<evidence type="ECO:0000256" key="10">
    <source>
        <dbReference type="ARBA" id="ARBA00048679"/>
    </source>
</evidence>
<accession>A0A8K0KGX0</accession>
<comment type="caution">
    <text evidence="12">The sequence shown here is derived from an EMBL/GenBank/DDBJ whole genome shotgun (WGS) entry which is preliminary data.</text>
</comment>
<evidence type="ECO:0000256" key="7">
    <source>
        <dbReference type="ARBA" id="ARBA00022777"/>
    </source>
</evidence>
<comment type="similarity">
    <text evidence="1">Belongs to the protein kinase superfamily. BUD32 family.</text>
</comment>
<keyword evidence="6" id="KW-0547">Nucleotide-binding</keyword>
<dbReference type="Gene3D" id="1.10.510.10">
    <property type="entry name" value="Transferase(Phosphotransferase) domain 1"/>
    <property type="match status" value="1"/>
</dbReference>
<dbReference type="OrthoDB" id="3399at2759"/>
<organism evidence="12 13">
    <name type="scientific">Ladona fulva</name>
    <name type="common">Scarce chaser dragonfly</name>
    <name type="synonym">Libellula fulva</name>
    <dbReference type="NCBI Taxonomy" id="123851"/>
    <lineage>
        <taxon>Eukaryota</taxon>
        <taxon>Metazoa</taxon>
        <taxon>Ecdysozoa</taxon>
        <taxon>Arthropoda</taxon>
        <taxon>Hexapoda</taxon>
        <taxon>Insecta</taxon>
        <taxon>Pterygota</taxon>
        <taxon>Palaeoptera</taxon>
        <taxon>Odonata</taxon>
        <taxon>Epiprocta</taxon>
        <taxon>Anisoptera</taxon>
        <taxon>Libelluloidea</taxon>
        <taxon>Libellulidae</taxon>
        <taxon>Ladona</taxon>
    </lineage>
</organism>
<evidence type="ECO:0000259" key="11">
    <source>
        <dbReference type="PROSITE" id="PS50011"/>
    </source>
</evidence>
<comment type="catalytic activity">
    <reaction evidence="10">
        <text>L-seryl-[protein] + ATP = O-phospho-L-seryl-[protein] + ADP + H(+)</text>
        <dbReference type="Rhea" id="RHEA:17989"/>
        <dbReference type="Rhea" id="RHEA-COMP:9863"/>
        <dbReference type="Rhea" id="RHEA-COMP:11604"/>
        <dbReference type="ChEBI" id="CHEBI:15378"/>
        <dbReference type="ChEBI" id="CHEBI:29999"/>
        <dbReference type="ChEBI" id="CHEBI:30616"/>
        <dbReference type="ChEBI" id="CHEBI:83421"/>
        <dbReference type="ChEBI" id="CHEBI:456216"/>
        <dbReference type="EC" id="2.7.11.1"/>
    </reaction>
</comment>
<dbReference type="Gene3D" id="3.30.200.20">
    <property type="entry name" value="Phosphorylase Kinase, domain 1"/>
    <property type="match status" value="1"/>
</dbReference>
<evidence type="ECO:0000256" key="4">
    <source>
        <dbReference type="ARBA" id="ARBA00022679"/>
    </source>
</evidence>
<comment type="catalytic activity">
    <reaction evidence="9">
        <text>L-threonyl-[protein] + ATP = O-phospho-L-threonyl-[protein] + ADP + H(+)</text>
        <dbReference type="Rhea" id="RHEA:46608"/>
        <dbReference type="Rhea" id="RHEA-COMP:11060"/>
        <dbReference type="Rhea" id="RHEA-COMP:11605"/>
        <dbReference type="ChEBI" id="CHEBI:15378"/>
        <dbReference type="ChEBI" id="CHEBI:30013"/>
        <dbReference type="ChEBI" id="CHEBI:30616"/>
        <dbReference type="ChEBI" id="CHEBI:61977"/>
        <dbReference type="ChEBI" id="CHEBI:456216"/>
        <dbReference type="EC" id="2.7.11.1"/>
    </reaction>
</comment>
<dbReference type="GO" id="GO:0005634">
    <property type="term" value="C:nucleus"/>
    <property type="evidence" value="ECO:0007669"/>
    <property type="project" value="TreeGrafter"/>
</dbReference>
<dbReference type="EMBL" id="KZ308795">
    <property type="protein sequence ID" value="KAG8234297.1"/>
    <property type="molecule type" value="Genomic_DNA"/>
</dbReference>
<sequence>MENFEGFEKVRQGAEARIYVGKYLGKLTLVKERFEKKYRHPDLDASLTKDRIKAEIRAIMRCKIAGIPTPAIYLVDLERRSIFMEYIKGLTVKEYVEKSEAEFSEIRVDGRGNLNNMLHQLGLRIGHIVARMHCSNIIHGDLTSSNILICPGNCDGGSELEEFGIDELMVTIRDSLCRSPSNQDYKLVIIDFGLGKTDSSAEDKGVDLYVLERALLSTHPKVAPKTLFPAIMKGYTDKCGKSAPEVIAKLDEIRMRGRKRTMVG</sequence>
<dbReference type="Pfam" id="PF06293">
    <property type="entry name" value="Kdo"/>
    <property type="match status" value="1"/>
</dbReference>
<evidence type="ECO:0000256" key="2">
    <source>
        <dbReference type="ARBA" id="ARBA00012513"/>
    </source>
</evidence>
<dbReference type="Proteomes" id="UP000792457">
    <property type="component" value="Unassembled WGS sequence"/>
</dbReference>
<evidence type="ECO:0000256" key="9">
    <source>
        <dbReference type="ARBA" id="ARBA00047899"/>
    </source>
</evidence>
<dbReference type="PANTHER" id="PTHR12209">
    <property type="entry name" value="NON-SPECIFIC SERINE/THREONINE PROTEIN KINASE"/>
    <property type="match status" value="1"/>
</dbReference>
<evidence type="ECO:0000256" key="3">
    <source>
        <dbReference type="ARBA" id="ARBA00022527"/>
    </source>
</evidence>
<dbReference type="GO" id="GO:0004674">
    <property type="term" value="F:protein serine/threonine kinase activity"/>
    <property type="evidence" value="ECO:0007669"/>
    <property type="project" value="UniProtKB-KW"/>
</dbReference>
<dbReference type="PANTHER" id="PTHR12209:SF0">
    <property type="entry name" value="EKC_KEOPS COMPLEX SUBUNIT TP53RK"/>
    <property type="match status" value="1"/>
</dbReference>
<dbReference type="GO" id="GO:0005829">
    <property type="term" value="C:cytosol"/>
    <property type="evidence" value="ECO:0007669"/>
    <property type="project" value="TreeGrafter"/>
</dbReference>
<reference evidence="12" key="2">
    <citation type="submission" date="2017-10" db="EMBL/GenBank/DDBJ databases">
        <title>Ladona fulva Genome sequencing and assembly.</title>
        <authorList>
            <person name="Murali S."/>
            <person name="Richards S."/>
            <person name="Bandaranaike D."/>
            <person name="Bellair M."/>
            <person name="Blankenburg K."/>
            <person name="Chao H."/>
            <person name="Dinh H."/>
            <person name="Doddapaneni H."/>
            <person name="Dugan-Rocha S."/>
            <person name="Elkadiri S."/>
            <person name="Gnanaolivu R."/>
            <person name="Hernandez B."/>
            <person name="Skinner E."/>
            <person name="Javaid M."/>
            <person name="Lee S."/>
            <person name="Li M."/>
            <person name="Ming W."/>
            <person name="Munidasa M."/>
            <person name="Muniz J."/>
            <person name="Nguyen L."/>
            <person name="Hughes D."/>
            <person name="Osuji N."/>
            <person name="Pu L.-L."/>
            <person name="Puazo M."/>
            <person name="Qu C."/>
            <person name="Quiroz J."/>
            <person name="Raj R."/>
            <person name="Weissenberger G."/>
            <person name="Xin Y."/>
            <person name="Zou X."/>
            <person name="Han Y."/>
            <person name="Worley K."/>
            <person name="Muzny D."/>
            <person name="Gibbs R."/>
        </authorList>
    </citation>
    <scope>NUCLEOTIDE SEQUENCE</scope>
    <source>
        <strain evidence="12">Sampled in the wild</strain>
    </source>
</reference>
<keyword evidence="5" id="KW-0819">tRNA processing</keyword>
<feature type="domain" description="Protein kinase" evidence="11">
    <location>
        <begin position="4"/>
        <end position="264"/>
    </location>
</feature>
<dbReference type="FunFam" id="3.30.200.20:FF:000201">
    <property type="entry name" value="TP53-regulating kinase isoform X1"/>
    <property type="match status" value="1"/>
</dbReference>
<reference evidence="12" key="1">
    <citation type="submission" date="2013-04" db="EMBL/GenBank/DDBJ databases">
        <authorList>
            <person name="Qu J."/>
            <person name="Murali S.C."/>
            <person name="Bandaranaike D."/>
            <person name="Bellair M."/>
            <person name="Blankenburg K."/>
            <person name="Chao H."/>
            <person name="Dinh H."/>
            <person name="Doddapaneni H."/>
            <person name="Downs B."/>
            <person name="Dugan-Rocha S."/>
            <person name="Elkadiri S."/>
            <person name="Gnanaolivu R.D."/>
            <person name="Hernandez B."/>
            <person name="Javaid M."/>
            <person name="Jayaseelan J.C."/>
            <person name="Lee S."/>
            <person name="Li M."/>
            <person name="Ming W."/>
            <person name="Munidasa M."/>
            <person name="Muniz J."/>
            <person name="Nguyen L."/>
            <person name="Ongeri F."/>
            <person name="Osuji N."/>
            <person name="Pu L.-L."/>
            <person name="Puazo M."/>
            <person name="Qu C."/>
            <person name="Quiroz J."/>
            <person name="Raj R."/>
            <person name="Weissenberger G."/>
            <person name="Xin Y."/>
            <person name="Zou X."/>
            <person name="Han Y."/>
            <person name="Richards S."/>
            <person name="Worley K."/>
            <person name="Muzny D."/>
            <person name="Gibbs R."/>
        </authorList>
    </citation>
    <scope>NUCLEOTIDE SEQUENCE</scope>
    <source>
        <strain evidence="12">Sampled in the wild</strain>
    </source>
</reference>
<dbReference type="InterPro" id="IPR008266">
    <property type="entry name" value="Tyr_kinase_AS"/>
</dbReference>
<gene>
    <name evidence="12" type="ORF">J437_LFUL014459</name>
</gene>
<dbReference type="GO" id="GO:0000408">
    <property type="term" value="C:EKC/KEOPS complex"/>
    <property type="evidence" value="ECO:0007669"/>
    <property type="project" value="UniProtKB-ARBA"/>
</dbReference>
<dbReference type="PROSITE" id="PS50011">
    <property type="entry name" value="PROTEIN_KINASE_DOM"/>
    <property type="match status" value="1"/>
</dbReference>
<dbReference type="EC" id="2.7.11.1" evidence="2"/>
<dbReference type="InterPro" id="IPR011009">
    <property type="entry name" value="Kinase-like_dom_sf"/>
</dbReference>
<evidence type="ECO:0000256" key="6">
    <source>
        <dbReference type="ARBA" id="ARBA00022741"/>
    </source>
</evidence>
<evidence type="ECO:0000256" key="1">
    <source>
        <dbReference type="ARBA" id="ARBA00010630"/>
    </source>
</evidence>
<keyword evidence="8" id="KW-0067">ATP-binding</keyword>
<protein>
    <recommendedName>
        <fullName evidence="2">non-specific serine/threonine protein kinase</fullName>
        <ecNumber evidence="2">2.7.11.1</ecNumber>
    </recommendedName>
</protein>
<keyword evidence="13" id="KW-1185">Reference proteome</keyword>
<dbReference type="PROSITE" id="PS00109">
    <property type="entry name" value="PROTEIN_KINASE_TYR"/>
    <property type="match status" value="1"/>
</dbReference>